<organism evidence="1 2">
    <name type="scientific">Mycolicibacterium confluentis</name>
    <dbReference type="NCBI Taxonomy" id="28047"/>
    <lineage>
        <taxon>Bacteria</taxon>
        <taxon>Bacillati</taxon>
        <taxon>Actinomycetota</taxon>
        <taxon>Actinomycetes</taxon>
        <taxon>Mycobacteriales</taxon>
        <taxon>Mycobacteriaceae</taxon>
        <taxon>Mycolicibacterium</taxon>
    </lineage>
</organism>
<dbReference type="PANTHER" id="PTHR43591">
    <property type="entry name" value="METHYLTRANSFERASE"/>
    <property type="match status" value="1"/>
</dbReference>
<dbReference type="PANTHER" id="PTHR43591:SF24">
    <property type="entry name" value="2-METHOXY-6-POLYPRENYL-1,4-BENZOQUINOL METHYLASE, MITOCHONDRIAL"/>
    <property type="match status" value="1"/>
</dbReference>
<evidence type="ECO:0000313" key="2">
    <source>
        <dbReference type="Proteomes" id="UP000466931"/>
    </source>
</evidence>
<dbReference type="Pfam" id="PF08241">
    <property type="entry name" value="Methyltransf_11"/>
    <property type="match status" value="1"/>
</dbReference>
<reference evidence="1" key="1">
    <citation type="journal article" date="2019" name="Emerg. Microbes Infect.">
        <title>Comprehensive subspecies identification of 175 nontuberculous mycobacteria species based on 7547 genomic profiles.</title>
        <authorList>
            <person name="Matsumoto Y."/>
            <person name="Kinjo T."/>
            <person name="Motooka D."/>
            <person name="Nabeya D."/>
            <person name="Jung N."/>
            <person name="Uechi K."/>
            <person name="Horii T."/>
            <person name="Iida T."/>
            <person name="Fujita J."/>
            <person name="Nakamura S."/>
        </authorList>
    </citation>
    <scope>NUCLEOTIDE SEQUENCE [LARGE SCALE GENOMIC DNA]</scope>
    <source>
        <strain evidence="1">JCM 13671</strain>
    </source>
</reference>
<reference evidence="1" key="2">
    <citation type="submission" date="2020-02" db="EMBL/GenBank/DDBJ databases">
        <authorList>
            <person name="Matsumoto Y."/>
            <person name="Motooka D."/>
            <person name="Nakamura S."/>
        </authorList>
    </citation>
    <scope>NUCLEOTIDE SEQUENCE</scope>
    <source>
        <strain evidence="1">JCM 13671</strain>
    </source>
</reference>
<dbReference type="EMBL" id="AP022612">
    <property type="protein sequence ID" value="BBZ34526.1"/>
    <property type="molecule type" value="Genomic_DNA"/>
</dbReference>
<dbReference type="InterPro" id="IPR029063">
    <property type="entry name" value="SAM-dependent_MTases_sf"/>
</dbReference>
<name>A0A7I7XZ04_9MYCO</name>
<protein>
    <submittedName>
        <fullName evidence="1">Uncharacterized protein</fullName>
    </submittedName>
</protein>
<proteinExistence type="predicted"/>
<dbReference type="Gene3D" id="3.40.50.150">
    <property type="entry name" value="Vaccinia Virus protein VP39"/>
    <property type="match status" value="1"/>
</dbReference>
<dbReference type="SUPFAM" id="SSF53335">
    <property type="entry name" value="S-adenosyl-L-methionine-dependent methyltransferases"/>
    <property type="match status" value="1"/>
</dbReference>
<dbReference type="GO" id="GO:0008757">
    <property type="term" value="F:S-adenosylmethionine-dependent methyltransferase activity"/>
    <property type="evidence" value="ECO:0007669"/>
    <property type="project" value="InterPro"/>
</dbReference>
<dbReference type="InterPro" id="IPR013216">
    <property type="entry name" value="Methyltransf_11"/>
</dbReference>
<evidence type="ECO:0000313" key="1">
    <source>
        <dbReference type="EMBL" id="BBZ34526.1"/>
    </source>
</evidence>
<dbReference type="AlphaFoldDB" id="A0A7I7XZ04"/>
<gene>
    <name evidence="1" type="ORF">MCNF_31310</name>
</gene>
<keyword evidence="2" id="KW-1185">Reference proteome</keyword>
<dbReference type="RefSeq" id="WP_234812714.1">
    <property type="nucleotide sequence ID" value="NZ_AP022612.1"/>
</dbReference>
<accession>A0A7I7XZ04</accession>
<dbReference type="Proteomes" id="UP000466931">
    <property type="component" value="Chromosome"/>
</dbReference>
<sequence>MDSELETKHRTLWGQGDYAAIAEVVEPLGRLLVGAAGIGPGARVLDVAAGTGNAAIPAAEAGADVVATDLVPELLDVGRARAEAAGLSLDWRAANAEALPFADAEFDVVMSCIGVMFAPHHHDAADELTRVCRPGGTIALINWTPEGFVGQMFATMRPYVPPPPPGVSPPPLWGSEGHVVVLLDGAVDDVVVERRSLTVDRFPDGAAFRDHFKAHYGPTIAAYRGIADDPDRVAELDAALAQLGDAALGDGSTMEWEYLQVIARRAAAG</sequence>
<dbReference type="CDD" id="cd02440">
    <property type="entry name" value="AdoMet_MTases"/>
    <property type="match status" value="1"/>
</dbReference>